<dbReference type="EMBL" id="JAPWIS010000021">
    <property type="protein sequence ID" value="MCZ4588327.1"/>
    <property type="molecule type" value="Genomic_DNA"/>
</dbReference>
<name>A0AAX3Y565_RHOOP</name>
<dbReference type="AlphaFoldDB" id="A0AAX3Y565"/>
<proteinExistence type="predicted"/>
<dbReference type="RefSeq" id="WP_269592236.1">
    <property type="nucleotide sequence ID" value="NZ_CP130953.1"/>
</dbReference>
<accession>A0AAX3Y565</accession>
<evidence type="ECO:0000313" key="3">
    <source>
        <dbReference type="Proteomes" id="UP001066327"/>
    </source>
</evidence>
<dbReference type="EMBL" id="CP130953">
    <property type="protein sequence ID" value="WLF44450.1"/>
    <property type="molecule type" value="Genomic_DNA"/>
</dbReference>
<sequence length="89" mass="9538">MVQQRRAVRGGDVGEIVVRSLVAAVEQQMRRGRNYLAQQGGDQFHTCCLDFDVGFGGLVEVYEAGREVGDGGHVVLLGYLGGLDVTATL</sequence>
<gene>
    <name evidence="1" type="ORF">O4328_32470</name>
    <name evidence="2" type="ORF">Q5707_21035</name>
</gene>
<reference evidence="2" key="2">
    <citation type="submission" date="2023-07" db="EMBL/GenBank/DDBJ databases">
        <title>Genomic analysis of Rhodococcus opacus VOC-14 with glycol ethers degradation activity.</title>
        <authorList>
            <person name="Narkevich D.A."/>
            <person name="Hlushen A.M."/>
            <person name="Akhremchuk A.E."/>
            <person name="Sikolenko M.A."/>
            <person name="Valentovich L.N."/>
        </authorList>
    </citation>
    <scope>NUCLEOTIDE SEQUENCE</scope>
    <source>
        <strain evidence="2">VOC-14</strain>
    </source>
</reference>
<organism evidence="2 4">
    <name type="scientific">Rhodococcus opacus</name>
    <name type="common">Nocardia opaca</name>
    <dbReference type="NCBI Taxonomy" id="37919"/>
    <lineage>
        <taxon>Bacteria</taxon>
        <taxon>Bacillati</taxon>
        <taxon>Actinomycetota</taxon>
        <taxon>Actinomycetes</taxon>
        <taxon>Mycobacteriales</taxon>
        <taxon>Nocardiaceae</taxon>
        <taxon>Rhodococcus</taxon>
    </lineage>
</organism>
<dbReference type="Proteomes" id="UP001231166">
    <property type="component" value="Chromosome"/>
</dbReference>
<dbReference type="Proteomes" id="UP001066327">
    <property type="component" value="Unassembled WGS sequence"/>
</dbReference>
<evidence type="ECO:0000313" key="1">
    <source>
        <dbReference type="EMBL" id="MCZ4588327.1"/>
    </source>
</evidence>
<evidence type="ECO:0000313" key="4">
    <source>
        <dbReference type="Proteomes" id="UP001231166"/>
    </source>
</evidence>
<reference evidence="1" key="1">
    <citation type="submission" date="2022-12" db="EMBL/GenBank/DDBJ databases">
        <authorList>
            <person name="Krivoruchko A.V."/>
            <person name="Elkin A."/>
        </authorList>
    </citation>
    <scope>NUCLEOTIDE SEQUENCE</scope>
    <source>
        <strain evidence="1">IEGM 249</strain>
    </source>
</reference>
<keyword evidence="3" id="KW-1185">Reference proteome</keyword>
<evidence type="ECO:0000313" key="2">
    <source>
        <dbReference type="EMBL" id="WLF44450.1"/>
    </source>
</evidence>
<protein>
    <submittedName>
        <fullName evidence="2">Uncharacterized protein</fullName>
    </submittedName>
</protein>